<comment type="similarity">
    <text evidence="3">Belongs to the TRAFAC class YlqF/YawG GTPase family. RsgA subfamily.</text>
</comment>
<feature type="domain" description="EngC GTPase" evidence="5">
    <location>
        <begin position="107"/>
        <end position="253"/>
    </location>
</feature>
<feature type="binding site" evidence="3">
    <location>
        <position position="284"/>
    </location>
    <ligand>
        <name>Zn(2+)</name>
        <dbReference type="ChEBI" id="CHEBI:29105"/>
    </ligand>
</feature>
<dbReference type="Gene3D" id="1.10.40.50">
    <property type="entry name" value="Probable gtpase engc, domain 3"/>
    <property type="match status" value="1"/>
</dbReference>
<evidence type="ECO:0000313" key="8">
    <source>
        <dbReference type="Proteomes" id="UP000004699"/>
    </source>
</evidence>
<dbReference type="NCBIfam" id="NF008931">
    <property type="entry name" value="PRK12288.1"/>
    <property type="match status" value="1"/>
</dbReference>
<dbReference type="InterPro" id="IPR027417">
    <property type="entry name" value="P-loop_NTPase"/>
</dbReference>
<feature type="binding site" evidence="3">
    <location>
        <begin position="146"/>
        <end position="149"/>
    </location>
    <ligand>
        <name>GTP</name>
        <dbReference type="ChEBI" id="CHEBI:37565"/>
    </ligand>
</feature>
<dbReference type="RefSeq" id="WP_009019562.1">
    <property type="nucleotide sequence ID" value="NZ_DS999411.1"/>
</dbReference>
<reference evidence="8" key="1">
    <citation type="journal article" date="2013" name="BMC Microbiol.">
        <title>Taxonomy and evolution of bacteriochlorophyll a-containing members of the OM60/NOR5 clade of marine gammaproteobacteria: description of Luminiphilus syltensis gen. nov., sp. nov., reclassification of Haliea rubra as Pseudohaliea rubra gen. nov., comb. nov., and emendation of Chromatocurvus halotolerans.</title>
        <authorList>
            <person name="Spring S."/>
            <person name="Riedel T."/>
            <person name="Sproer C."/>
            <person name="Yan S."/>
            <person name="Harder J."/>
            <person name="Fuchs B.M."/>
        </authorList>
    </citation>
    <scope>NUCLEOTIDE SEQUENCE [LARGE SCALE GENOMIC DNA]</scope>
    <source>
        <strain evidence="8">NOR51-B</strain>
    </source>
</reference>
<comment type="subunit">
    <text evidence="3">Monomer. Associates with 30S ribosomal subunit, binds 16S rRNA.</text>
</comment>
<name>B8KW57_9GAMM</name>
<dbReference type="PROSITE" id="PS51721">
    <property type="entry name" value="G_CP"/>
    <property type="match status" value="1"/>
</dbReference>
<keyword evidence="1 3" id="KW-0547">Nucleotide-binding</keyword>
<feature type="compositionally biased region" description="Basic and acidic residues" evidence="4">
    <location>
        <begin position="13"/>
        <end position="22"/>
    </location>
</feature>
<dbReference type="InterPro" id="IPR030378">
    <property type="entry name" value="G_CP_dom"/>
</dbReference>
<comment type="cofactor">
    <cofactor evidence="3">
        <name>Zn(2+)</name>
        <dbReference type="ChEBI" id="CHEBI:29105"/>
    </cofactor>
    <text evidence="3">Binds 1 zinc ion per subunit.</text>
</comment>
<dbReference type="eggNOG" id="COG1162">
    <property type="taxonomic scope" value="Bacteria"/>
</dbReference>
<dbReference type="GO" id="GO:0005737">
    <property type="term" value="C:cytoplasm"/>
    <property type="evidence" value="ECO:0007669"/>
    <property type="project" value="UniProtKB-SubCell"/>
</dbReference>
<dbReference type="InterPro" id="IPR012340">
    <property type="entry name" value="NA-bd_OB-fold"/>
</dbReference>
<dbReference type="PROSITE" id="PS50936">
    <property type="entry name" value="ENGC_GTPASE"/>
    <property type="match status" value="1"/>
</dbReference>
<keyword evidence="3" id="KW-0699">rRNA-binding</keyword>
<keyword evidence="3" id="KW-0694">RNA-binding</keyword>
<dbReference type="PANTHER" id="PTHR32120:SF11">
    <property type="entry name" value="SMALL RIBOSOMAL SUBUNIT BIOGENESIS GTPASE RSGA 1, MITOCHONDRIAL-RELATED"/>
    <property type="match status" value="1"/>
</dbReference>
<protein>
    <recommendedName>
        <fullName evidence="3">Small ribosomal subunit biogenesis GTPase RsgA</fullName>
        <ecNumber evidence="3">3.6.1.-</ecNumber>
    </recommendedName>
</protein>
<dbReference type="EMBL" id="DS999411">
    <property type="protein sequence ID" value="EED34814.1"/>
    <property type="molecule type" value="Genomic_DNA"/>
</dbReference>
<gene>
    <name evidence="3 7" type="primary">rsgA</name>
    <name evidence="7" type="ORF">NOR51B_753</name>
</gene>
<dbReference type="InterPro" id="IPR010914">
    <property type="entry name" value="RsgA_GTPase_dom"/>
</dbReference>
<evidence type="ECO:0000259" key="6">
    <source>
        <dbReference type="PROSITE" id="PS51721"/>
    </source>
</evidence>
<dbReference type="SUPFAM" id="SSF52540">
    <property type="entry name" value="P-loop containing nucleoside triphosphate hydrolases"/>
    <property type="match status" value="1"/>
</dbReference>
<comment type="function">
    <text evidence="3">One of several proteins that assist in the late maturation steps of the functional core of the 30S ribosomal subunit. Helps release RbfA from mature subunits. May play a role in the assembly of ribosomal proteins into the subunit. Circularly permuted GTPase that catalyzes slow GTP hydrolysis, GTPase activity is stimulated by the 30S ribosomal subunit.</text>
</comment>
<dbReference type="GO" id="GO:0019843">
    <property type="term" value="F:rRNA binding"/>
    <property type="evidence" value="ECO:0007669"/>
    <property type="project" value="UniProtKB-KW"/>
</dbReference>
<dbReference type="Pfam" id="PF03193">
    <property type="entry name" value="RsgA_GTPase"/>
    <property type="match status" value="1"/>
</dbReference>
<keyword evidence="3" id="KW-0963">Cytoplasm</keyword>
<evidence type="ECO:0000256" key="1">
    <source>
        <dbReference type="ARBA" id="ARBA00022741"/>
    </source>
</evidence>
<evidence type="ECO:0000256" key="4">
    <source>
        <dbReference type="SAM" id="MobiDB-lite"/>
    </source>
</evidence>
<evidence type="ECO:0000259" key="5">
    <source>
        <dbReference type="PROSITE" id="PS50936"/>
    </source>
</evidence>
<dbReference type="EC" id="3.6.1.-" evidence="3"/>
<feature type="binding site" evidence="3">
    <location>
        <position position="292"/>
    </location>
    <ligand>
        <name>Zn(2+)</name>
        <dbReference type="ChEBI" id="CHEBI:29105"/>
    </ligand>
</feature>
<dbReference type="STRING" id="565045.NOR51B_753"/>
<dbReference type="Gene3D" id="3.40.50.300">
    <property type="entry name" value="P-loop containing nucleotide triphosphate hydrolases"/>
    <property type="match status" value="1"/>
</dbReference>
<dbReference type="AlphaFoldDB" id="B8KW57"/>
<keyword evidence="3" id="KW-0690">Ribosome biogenesis</keyword>
<evidence type="ECO:0000256" key="3">
    <source>
        <dbReference type="HAMAP-Rule" id="MF_01820"/>
    </source>
</evidence>
<dbReference type="OrthoDB" id="9809485at2"/>
<keyword evidence="2 3" id="KW-0342">GTP-binding</keyword>
<feature type="region of interest" description="Disordered" evidence="4">
    <location>
        <begin position="1"/>
        <end position="28"/>
    </location>
</feature>
<keyword evidence="8" id="KW-1185">Reference proteome</keyword>
<keyword evidence="3" id="KW-0378">Hydrolase</keyword>
<keyword evidence="3" id="KW-0862">Zinc</keyword>
<dbReference type="CDD" id="cd01854">
    <property type="entry name" value="YjeQ_EngC"/>
    <property type="match status" value="1"/>
</dbReference>
<dbReference type="HOGENOM" id="CLU_033617_2_0_6"/>
<dbReference type="GO" id="GO:0005525">
    <property type="term" value="F:GTP binding"/>
    <property type="evidence" value="ECO:0007669"/>
    <property type="project" value="UniProtKB-UniRule"/>
</dbReference>
<dbReference type="NCBIfam" id="TIGR00157">
    <property type="entry name" value="ribosome small subunit-dependent GTPase A"/>
    <property type="match status" value="1"/>
</dbReference>
<keyword evidence="3" id="KW-0479">Metal-binding</keyword>
<evidence type="ECO:0000256" key="2">
    <source>
        <dbReference type="ARBA" id="ARBA00023134"/>
    </source>
</evidence>
<evidence type="ECO:0000313" key="7">
    <source>
        <dbReference type="EMBL" id="EED34814.1"/>
    </source>
</evidence>
<dbReference type="PANTHER" id="PTHR32120">
    <property type="entry name" value="SMALL RIBOSOMAL SUBUNIT BIOGENESIS GTPASE RSGA"/>
    <property type="match status" value="1"/>
</dbReference>
<dbReference type="GO" id="GO:0003924">
    <property type="term" value="F:GTPase activity"/>
    <property type="evidence" value="ECO:0007669"/>
    <property type="project" value="UniProtKB-UniRule"/>
</dbReference>
<feature type="compositionally biased region" description="Basic residues" evidence="4">
    <location>
        <begin position="1"/>
        <end position="11"/>
    </location>
</feature>
<feature type="domain" description="CP-type G" evidence="6">
    <location>
        <begin position="90"/>
        <end position="255"/>
    </location>
</feature>
<feature type="binding site" evidence="3">
    <location>
        <position position="286"/>
    </location>
    <ligand>
        <name>Zn(2+)</name>
        <dbReference type="ChEBI" id="CHEBI:29105"/>
    </ligand>
</feature>
<comment type="subcellular location">
    <subcellularLocation>
        <location evidence="3">Cytoplasm</location>
    </subcellularLocation>
</comment>
<accession>B8KW57</accession>
<dbReference type="Gene3D" id="2.40.50.140">
    <property type="entry name" value="Nucleic acid-binding proteins"/>
    <property type="match status" value="1"/>
</dbReference>
<sequence length="320" mass="35244">MSKRRLSKQQQRRIAERHREARSASLDDAETMQPGVVIARYGKQVLLEDESGTRRTCPIRPNVEDLVAGDRVAWLQEQDTPVVVARQPRRSALSRPDARGRPRTVAANVDLMLIVIAPEPEPHANLIDRYLVAAEDAGIDTALVLNKADLIDDNNPLLALMDRYRALDYPCVVTGRQEPDAQQLEALIDGRTLVLVGQSGVGKSSLVQRLLPDIDIRVGELSAAIAKGRHTTTTAALYHLPSGGHLIDSPGIREFHLHHLPADAVAPAFPDFRPFLGHCRFRDCQHSKETGCAILEAVEAGRIAPERLDSYRAIISSLEA</sequence>
<feature type="binding site" evidence="3">
    <location>
        <position position="279"/>
    </location>
    <ligand>
        <name>Zn(2+)</name>
        <dbReference type="ChEBI" id="CHEBI:29105"/>
    </ligand>
</feature>
<dbReference type="Proteomes" id="UP000004699">
    <property type="component" value="Unassembled WGS sequence"/>
</dbReference>
<organism evidence="7 8">
    <name type="scientific">Luminiphilus syltensis NOR5-1B</name>
    <dbReference type="NCBI Taxonomy" id="565045"/>
    <lineage>
        <taxon>Bacteria</taxon>
        <taxon>Pseudomonadati</taxon>
        <taxon>Pseudomonadota</taxon>
        <taxon>Gammaproteobacteria</taxon>
        <taxon>Cellvibrionales</taxon>
        <taxon>Halieaceae</taxon>
        <taxon>Luminiphilus</taxon>
    </lineage>
</organism>
<dbReference type="GO" id="GO:0046872">
    <property type="term" value="F:metal ion binding"/>
    <property type="evidence" value="ECO:0007669"/>
    <property type="project" value="UniProtKB-KW"/>
</dbReference>
<dbReference type="GO" id="GO:0042274">
    <property type="term" value="P:ribosomal small subunit biogenesis"/>
    <property type="evidence" value="ECO:0007669"/>
    <property type="project" value="UniProtKB-UniRule"/>
</dbReference>
<dbReference type="InterPro" id="IPR004881">
    <property type="entry name" value="Ribosome_biogen_GTPase_RsgA"/>
</dbReference>
<feature type="binding site" evidence="3">
    <location>
        <begin position="197"/>
        <end position="205"/>
    </location>
    <ligand>
        <name>GTP</name>
        <dbReference type="ChEBI" id="CHEBI:37565"/>
    </ligand>
</feature>
<proteinExistence type="inferred from homology"/>
<dbReference type="HAMAP" id="MF_01820">
    <property type="entry name" value="GTPase_RsgA"/>
    <property type="match status" value="1"/>
</dbReference>